<protein>
    <submittedName>
        <fullName evidence="1">Uncharacterized protein</fullName>
    </submittedName>
</protein>
<accession>A0ABD3RW17</accession>
<name>A0ABD3RW17_9STRA</name>
<evidence type="ECO:0000313" key="1">
    <source>
        <dbReference type="EMBL" id="KAL3816413.1"/>
    </source>
</evidence>
<evidence type="ECO:0000313" key="2">
    <source>
        <dbReference type="Proteomes" id="UP001530377"/>
    </source>
</evidence>
<gene>
    <name evidence="1" type="ORF">ACHAXA_007349</name>
</gene>
<dbReference type="AlphaFoldDB" id="A0ABD3RW17"/>
<sequence length="140" mass="14837">MILLTFESNKLTPFASAFACNSAMRSKTSCILSAMLSSAPLDIFSNSISARLNSDMIPASSSNTDMNSSRNVRDMSISSTNSCRNIATLRSEWLLTTSPAVGSNSPASMRSWVVFPAPLAPTSPTRSPVCTPHVADLSTA</sequence>
<comment type="caution">
    <text evidence="1">The sequence shown here is derived from an EMBL/GenBank/DDBJ whole genome shotgun (WGS) entry which is preliminary data.</text>
</comment>
<keyword evidence="2" id="KW-1185">Reference proteome</keyword>
<proteinExistence type="predicted"/>
<dbReference type="EMBL" id="JALLPB020000150">
    <property type="protein sequence ID" value="KAL3816413.1"/>
    <property type="molecule type" value="Genomic_DNA"/>
</dbReference>
<dbReference type="AntiFam" id="ANF00112">
    <property type="entry name" value="Shadow ORF (opposite phnC)"/>
</dbReference>
<reference evidence="1 2" key="1">
    <citation type="submission" date="2024-10" db="EMBL/GenBank/DDBJ databases">
        <title>Updated reference genomes for cyclostephanoid diatoms.</title>
        <authorList>
            <person name="Roberts W.R."/>
            <person name="Alverson A.J."/>
        </authorList>
    </citation>
    <scope>NUCLEOTIDE SEQUENCE [LARGE SCALE GENOMIC DNA]</scope>
    <source>
        <strain evidence="1 2">AJA228-03</strain>
    </source>
</reference>
<dbReference type="Proteomes" id="UP001530377">
    <property type="component" value="Unassembled WGS sequence"/>
</dbReference>
<organism evidence="1 2">
    <name type="scientific">Cyclostephanos tholiformis</name>
    <dbReference type="NCBI Taxonomy" id="382380"/>
    <lineage>
        <taxon>Eukaryota</taxon>
        <taxon>Sar</taxon>
        <taxon>Stramenopiles</taxon>
        <taxon>Ochrophyta</taxon>
        <taxon>Bacillariophyta</taxon>
        <taxon>Coscinodiscophyceae</taxon>
        <taxon>Thalassiosirophycidae</taxon>
        <taxon>Stephanodiscales</taxon>
        <taxon>Stephanodiscaceae</taxon>
        <taxon>Cyclostephanos</taxon>
    </lineage>
</organism>